<proteinExistence type="predicted"/>
<evidence type="ECO:0000313" key="1">
    <source>
        <dbReference type="EMBL" id="RHN45484.1"/>
    </source>
</evidence>
<reference evidence="1" key="1">
    <citation type="journal article" date="2018" name="Nat. Plants">
        <title>Whole-genome landscape of Medicago truncatula symbiotic genes.</title>
        <authorList>
            <person name="Pecrix Y."/>
            <person name="Gamas P."/>
            <person name="Carrere S."/>
        </authorList>
    </citation>
    <scope>NUCLEOTIDE SEQUENCE</scope>
    <source>
        <tissue evidence="1">Leaves</tissue>
    </source>
</reference>
<dbReference type="AlphaFoldDB" id="A0A396H1A2"/>
<organism evidence="1">
    <name type="scientific">Medicago truncatula</name>
    <name type="common">Barrel medic</name>
    <name type="synonym">Medicago tribuloides</name>
    <dbReference type="NCBI Taxonomy" id="3880"/>
    <lineage>
        <taxon>Eukaryota</taxon>
        <taxon>Viridiplantae</taxon>
        <taxon>Streptophyta</taxon>
        <taxon>Embryophyta</taxon>
        <taxon>Tracheophyta</taxon>
        <taxon>Spermatophyta</taxon>
        <taxon>Magnoliopsida</taxon>
        <taxon>eudicotyledons</taxon>
        <taxon>Gunneridae</taxon>
        <taxon>Pentapetalae</taxon>
        <taxon>rosids</taxon>
        <taxon>fabids</taxon>
        <taxon>Fabales</taxon>
        <taxon>Fabaceae</taxon>
        <taxon>Papilionoideae</taxon>
        <taxon>50 kb inversion clade</taxon>
        <taxon>NPAAA clade</taxon>
        <taxon>Hologalegina</taxon>
        <taxon>IRL clade</taxon>
        <taxon>Trifolieae</taxon>
        <taxon>Medicago</taxon>
    </lineage>
</organism>
<name>A0A396H1A2_MEDTR</name>
<protein>
    <submittedName>
        <fullName evidence="1">Putative cullin repeat-like-containing domain-containing protein</fullName>
    </submittedName>
</protein>
<accession>A0A396H1A2</accession>
<dbReference type="Gene3D" id="1.20.1310.10">
    <property type="entry name" value="Cullin Repeats"/>
    <property type="match status" value="1"/>
</dbReference>
<dbReference type="Gramene" id="rna39829">
    <property type="protein sequence ID" value="RHN45484.1"/>
    <property type="gene ID" value="gene39829"/>
</dbReference>
<dbReference type="EMBL" id="PSQE01000007">
    <property type="protein sequence ID" value="RHN45484.1"/>
    <property type="molecule type" value="Genomic_DNA"/>
</dbReference>
<dbReference type="SUPFAM" id="SSF74788">
    <property type="entry name" value="Cullin repeat-like"/>
    <property type="match status" value="1"/>
</dbReference>
<dbReference type="Proteomes" id="UP000265566">
    <property type="component" value="Chromosome 7"/>
</dbReference>
<dbReference type="InterPro" id="IPR016159">
    <property type="entry name" value="Cullin_repeat-like_dom_sf"/>
</dbReference>
<gene>
    <name evidence="1" type="ORF">MtrunA17_Chr7g0231711</name>
</gene>
<comment type="caution">
    <text evidence="1">The sequence shown here is derived from an EMBL/GenBank/DDBJ whole genome shotgun (WGS) entry which is preliminary data.</text>
</comment>
<sequence length="70" mass="8455">MSSKRKMVFQIRGFKSHVMDPEYGDKTWNILEHAFHQIYNHNTSGLSFEELHRYFLIIPIIMLFSFDHSH</sequence>